<dbReference type="GO" id="GO:0030435">
    <property type="term" value="P:sporulation resulting in formation of a cellular spore"/>
    <property type="evidence" value="ECO:0007669"/>
    <property type="project" value="UniProtKB-KW"/>
</dbReference>
<dbReference type="InterPro" id="IPR001448">
    <property type="entry name" value="SASP_alpha/beta-type"/>
</dbReference>
<dbReference type="InterPro" id="IPR050847">
    <property type="entry name" value="SASP_DNA-binding"/>
</dbReference>
<accession>A0A343JE45</accession>
<evidence type="ECO:0000256" key="3">
    <source>
        <dbReference type="ARBA" id="ARBA00022969"/>
    </source>
</evidence>
<keyword evidence="6" id="KW-1185">Reference proteome</keyword>
<comment type="similarity">
    <text evidence="2">Belongs to the alpha/beta-type SASP family.</text>
</comment>
<evidence type="ECO:0000313" key="5">
    <source>
        <dbReference type="EMBL" id="ASW43803.1"/>
    </source>
</evidence>
<dbReference type="KEGG" id="cia:BEN51_10000"/>
<dbReference type="EMBL" id="CP016786">
    <property type="protein sequence ID" value="ASW43803.1"/>
    <property type="molecule type" value="Genomic_DNA"/>
</dbReference>
<reference evidence="5 6" key="1">
    <citation type="submission" date="2016-08" db="EMBL/GenBank/DDBJ databases">
        <title>Complete Genome Sequence Of The Indigo Reducing Clostridium isatidis DSM15098.</title>
        <authorList>
            <person name="Little G.T."/>
            <person name="Minton N.P."/>
        </authorList>
    </citation>
    <scope>NUCLEOTIDE SEQUENCE [LARGE SCALE GENOMIC DNA]</scope>
    <source>
        <strain evidence="5 6">DSM 15098</strain>
    </source>
</reference>
<comment type="function">
    <text evidence="1">SASP are bound to spore DNA. They are double-stranded DNA-binding proteins that cause DNA to change to an a-like conformation. They protect the DNA backbone from chemical and enzymatic cleavage and are thus involved in dormant spore's high resistance to UV light.</text>
</comment>
<dbReference type="Gene3D" id="6.10.10.80">
    <property type="entry name" value="Small, acid-soluble spore protein, alpha/beta type-like"/>
    <property type="match status" value="1"/>
</dbReference>
<dbReference type="PANTHER" id="PTHR36107">
    <property type="entry name" value="SMALL, ACID-SOLUBLE SPORE PROTEIN A"/>
    <property type="match status" value="1"/>
</dbReference>
<evidence type="ECO:0000313" key="6">
    <source>
        <dbReference type="Proteomes" id="UP000264883"/>
    </source>
</evidence>
<sequence>MASRNSNKKNPGLQNLKNQVSSEFGVSFGEYNGDLTARQCGSVGGEMVKRMIESYTGKNQ</sequence>
<name>A0A343JE45_9CLOT</name>
<evidence type="ECO:0000256" key="1">
    <source>
        <dbReference type="ARBA" id="ARBA00003863"/>
    </source>
</evidence>
<gene>
    <name evidence="5" type="ORF">BEN51_10000</name>
</gene>
<dbReference type="Proteomes" id="UP000264883">
    <property type="component" value="Chromosome"/>
</dbReference>
<organism evidence="5 6">
    <name type="scientific">Clostridium isatidis</name>
    <dbReference type="NCBI Taxonomy" id="182773"/>
    <lineage>
        <taxon>Bacteria</taxon>
        <taxon>Bacillati</taxon>
        <taxon>Bacillota</taxon>
        <taxon>Clostridia</taxon>
        <taxon>Eubacteriales</taxon>
        <taxon>Clostridiaceae</taxon>
        <taxon>Clostridium</taxon>
    </lineage>
</organism>
<proteinExistence type="inferred from homology"/>
<dbReference type="RefSeq" id="WP_119865937.1">
    <property type="nucleotide sequence ID" value="NZ_CP016786.1"/>
</dbReference>
<dbReference type="GO" id="GO:0003690">
    <property type="term" value="F:double-stranded DNA binding"/>
    <property type="evidence" value="ECO:0007669"/>
    <property type="project" value="InterPro"/>
</dbReference>
<dbReference type="OrthoDB" id="1683773at2"/>
<evidence type="ECO:0000256" key="4">
    <source>
        <dbReference type="ARBA" id="ARBA00023125"/>
    </source>
</evidence>
<dbReference type="PROSITE" id="PS00684">
    <property type="entry name" value="SASP_2"/>
    <property type="match status" value="1"/>
</dbReference>
<dbReference type="InterPro" id="IPR018126">
    <property type="entry name" value="SASP_alpha/beta-type_CS"/>
</dbReference>
<dbReference type="AlphaFoldDB" id="A0A343JE45"/>
<dbReference type="GO" id="GO:0006265">
    <property type="term" value="P:DNA topological change"/>
    <property type="evidence" value="ECO:0007669"/>
    <property type="project" value="InterPro"/>
</dbReference>
<evidence type="ECO:0000256" key="2">
    <source>
        <dbReference type="ARBA" id="ARBA00005442"/>
    </source>
</evidence>
<dbReference type="InterPro" id="IPR038300">
    <property type="entry name" value="SASP_sf_alpha/beta"/>
</dbReference>
<dbReference type="PANTHER" id="PTHR36107:SF1">
    <property type="entry name" value="SMALL, ACID-SOLUBLE SPORE PROTEIN A"/>
    <property type="match status" value="1"/>
</dbReference>
<dbReference type="Pfam" id="PF00269">
    <property type="entry name" value="SASP"/>
    <property type="match status" value="1"/>
</dbReference>
<keyword evidence="4" id="KW-0238">DNA-binding</keyword>
<protein>
    <submittedName>
        <fullName evidence="5">Small, acid-soluble spore protein, alpha/beta type</fullName>
    </submittedName>
</protein>
<keyword evidence="3" id="KW-0749">Sporulation</keyword>